<dbReference type="InterPro" id="IPR014710">
    <property type="entry name" value="RmlC-like_jellyroll"/>
</dbReference>
<dbReference type="InterPro" id="IPR006045">
    <property type="entry name" value="Cupin_1"/>
</dbReference>
<keyword evidence="2" id="KW-0732">Signal</keyword>
<keyword evidence="1" id="KW-0479">Metal-binding</keyword>
<reference evidence="4 5" key="1">
    <citation type="submission" date="2023-05" db="EMBL/GenBank/DDBJ databases">
        <title>A 100% complete, gapless, phased diploid assembly of the Scenedesmus obliquus UTEX 3031 genome.</title>
        <authorList>
            <person name="Biondi T.C."/>
            <person name="Hanschen E.R."/>
            <person name="Kwon T."/>
            <person name="Eng W."/>
            <person name="Kruse C.P.S."/>
            <person name="Koehler S.I."/>
            <person name="Kunde Y."/>
            <person name="Gleasner C.D."/>
            <person name="You Mak K.T."/>
            <person name="Polle J."/>
            <person name="Hovde B.T."/>
            <person name="Starkenburg S.R."/>
        </authorList>
    </citation>
    <scope>NUCLEOTIDE SEQUENCE [LARGE SCALE GENOMIC DNA]</scope>
    <source>
        <strain evidence="4 5">DOE0152z</strain>
    </source>
</reference>
<name>A0ABY8TMS6_TETOB</name>
<dbReference type="Proteomes" id="UP001244341">
    <property type="component" value="Chromosome 2b"/>
</dbReference>
<dbReference type="InterPro" id="IPR051610">
    <property type="entry name" value="GPI/OXD"/>
</dbReference>
<dbReference type="InterPro" id="IPR011051">
    <property type="entry name" value="RmlC_Cupin_sf"/>
</dbReference>
<keyword evidence="5" id="KW-1185">Reference proteome</keyword>
<sequence>MTLLLLVHAAVADKYTEAFSKVPWQEFPGGRFKASTNATLSASTIAGALFQLKPGGLRELHWHDVAEWAVVIDGACMGTATDESKLHPSDTWNFTAGDLWYFPANVPHSIVGLGPSGCTYVTGYNAPDFNELTSFSASSWLATVPLATLAQALGISTAAAQRILDGNAGGKPSFIPQGSLRQMLAQAPSLPVQFPKLIHRYPLLQNTHEVVNADGSYVNMADVTRFPVATDMSGAIVRIAPGGMRQLHWHLNFDEWQFVINGTLEVGVFTEPGQSAGGVLQPGDLGFAPRGSGHYLRNIGQQMAHVVLIFNAGLFTNVDVGNFLGTVPPAYVAASLNITDAAAREIDYSLGGFAPAQLPPSQ</sequence>
<dbReference type="PANTHER" id="PTHR35848">
    <property type="entry name" value="OXALATE-BINDING PROTEIN"/>
    <property type="match status" value="1"/>
</dbReference>
<dbReference type="EMBL" id="CP126209">
    <property type="protein sequence ID" value="WIA10419.1"/>
    <property type="molecule type" value="Genomic_DNA"/>
</dbReference>
<evidence type="ECO:0000259" key="3">
    <source>
        <dbReference type="SMART" id="SM00835"/>
    </source>
</evidence>
<dbReference type="SMART" id="SM00835">
    <property type="entry name" value="Cupin_1"/>
    <property type="match status" value="2"/>
</dbReference>
<evidence type="ECO:0000313" key="5">
    <source>
        <dbReference type="Proteomes" id="UP001244341"/>
    </source>
</evidence>
<evidence type="ECO:0000256" key="1">
    <source>
        <dbReference type="ARBA" id="ARBA00022723"/>
    </source>
</evidence>
<feature type="chain" id="PRO_5046605460" description="Cupin type-1 domain-containing protein" evidence="2">
    <location>
        <begin position="19"/>
        <end position="362"/>
    </location>
</feature>
<dbReference type="SUPFAM" id="SSF51182">
    <property type="entry name" value="RmlC-like cupins"/>
    <property type="match status" value="1"/>
</dbReference>
<feature type="signal peptide" evidence="2">
    <location>
        <begin position="1"/>
        <end position="18"/>
    </location>
</feature>
<evidence type="ECO:0000313" key="4">
    <source>
        <dbReference type="EMBL" id="WIA10419.1"/>
    </source>
</evidence>
<proteinExistence type="predicted"/>
<organism evidence="4 5">
    <name type="scientific">Tetradesmus obliquus</name>
    <name type="common">Green alga</name>
    <name type="synonym">Acutodesmus obliquus</name>
    <dbReference type="NCBI Taxonomy" id="3088"/>
    <lineage>
        <taxon>Eukaryota</taxon>
        <taxon>Viridiplantae</taxon>
        <taxon>Chlorophyta</taxon>
        <taxon>core chlorophytes</taxon>
        <taxon>Chlorophyceae</taxon>
        <taxon>CS clade</taxon>
        <taxon>Sphaeropleales</taxon>
        <taxon>Scenedesmaceae</taxon>
        <taxon>Tetradesmus</taxon>
    </lineage>
</organism>
<accession>A0ABY8TMS6</accession>
<dbReference type="Gene3D" id="2.60.120.10">
    <property type="entry name" value="Jelly Rolls"/>
    <property type="match status" value="2"/>
</dbReference>
<gene>
    <name evidence="4" type="ORF">OEZ85_010611</name>
</gene>
<dbReference type="PANTHER" id="PTHR35848:SF9">
    <property type="entry name" value="SLL1358 PROTEIN"/>
    <property type="match status" value="1"/>
</dbReference>
<protein>
    <recommendedName>
        <fullName evidence="3">Cupin type-1 domain-containing protein</fullName>
    </recommendedName>
</protein>
<feature type="domain" description="Cupin type-1" evidence="3">
    <location>
        <begin position="16"/>
        <end position="161"/>
    </location>
</feature>
<dbReference type="Pfam" id="PF00190">
    <property type="entry name" value="Cupin_1"/>
    <property type="match status" value="2"/>
</dbReference>
<feature type="domain" description="Cupin type-1" evidence="3">
    <location>
        <begin position="201"/>
        <end position="344"/>
    </location>
</feature>
<evidence type="ECO:0000256" key="2">
    <source>
        <dbReference type="SAM" id="SignalP"/>
    </source>
</evidence>